<organism evidence="3">
    <name type="scientific">marine sediment metagenome</name>
    <dbReference type="NCBI Taxonomy" id="412755"/>
    <lineage>
        <taxon>unclassified sequences</taxon>
        <taxon>metagenomes</taxon>
        <taxon>ecological metagenomes</taxon>
    </lineage>
</organism>
<dbReference type="SUPFAM" id="SSF53383">
    <property type="entry name" value="PLP-dependent transferases"/>
    <property type="match status" value="1"/>
</dbReference>
<keyword evidence="2" id="KW-0663">Pyridoxal phosphate</keyword>
<gene>
    <name evidence="3" type="ORF">S01H4_63238</name>
</gene>
<dbReference type="AlphaFoldDB" id="X1CYA7"/>
<name>X1CYA7_9ZZZZ</name>
<protein>
    <submittedName>
        <fullName evidence="3">Uncharacterized protein</fullName>
    </submittedName>
</protein>
<sequence>AIGPRANLYATELDTYLKNHQFDTSVKDMEIAAIKEGKFPHSAYLSHLTITGIETVTNTALTSGGALLSNLNATSGSLVQFTGPTIVSGIGNLSHQAVDYTSGYKQYSNKQELAKKYNILSVADNTFATPTLQQPLTFGFDVV</sequence>
<proteinExistence type="predicted"/>
<evidence type="ECO:0000256" key="1">
    <source>
        <dbReference type="ARBA" id="ARBA00001933"/>
    </source>
</evidence>
<dbReference type="InterPro" id="IPR015424">
    <property type="entry name" value="PyrdxlP-dep_Trfase"/>
</dbReference>
<dbReference type="GO" id="GO:0019346">
    <property type="term" value="P:transsulfuration"/>
    <property type="evidence" value="ECO:0007669"/>
    <property type="project" value="InterPro"/>
</dbReference>
<comment type="cofactor">
    <cofactor evidence="1">
        <name>pyridoxal 5'-phosphate</name>
        <dbReference type="ChEBI" id="CHEBI:597326"/>
    </cofactor>
</comment>
<dbReference type="InterPro" id="IPR015421">
    <property type="entry name" value="PyrdxlP-dep_Trfase_major"/>
</dbReference>
<evidence type="ECO:0000313" key="3">
    <source>
        <dbReference type="EMBL" id="GAH12857.1"/>
    </source>
</evidence>
<comment type="caution">
    <text evidence="3">The sequence shown here is derived from an EMBL/GenBank/DDBJ whole genome shotgun (WGS) entry which is preliminary data.</text>
</comment>
<dbReference type="Gene3D" id="3.40.640.10">
    <property type="entry name" value="Type I PLP-dependent aspartate aminotransferase-like (Major domain)"/>
    <property type="match status" value="1"/>
</dbReference>
<dbReference type="Pfam" id="PF01053">
    <property type="entry name" value="Cys_Met_Meta_PP"/>
    <property type="match status" value="1"/>
</dbReference>
<accession>X1CYA7</accession>
<dbReference type="InterPro" id="IPR000277">
    <property type="entry name" value="Cys/Met-Metab_PyrdxlP-dep_enz"/>
</dbReference>
<feature type="non-terminal residue" evidence="3">
    <location>
        <position position="1"/>
    </location>
</feature>
<evidence type="ECO:0000256" key="2">
    <source>
        <dbReference type="ARBA" id="ARBA00022898"/>
    </source>
</evidence>
<dbReference type="GO" id="GO:0030170">
    <property type="term" value="F:pyridoxal phosphate binding"/>
    <property type="evidence" value="ECO:0007669"/>
    <property type="project" value="InterPro"/>
</dbReference>
<reference evidence="3" key="1">
    <citation type="journal article" date="2014" name="Front. Microbiol.">
        <title>High frequency of phylogenetically diverse reductive dehalogenase-homologous genes in deep subseafloor sedimentary metagenomes.</title>
        <authorList>
            <person name="Kawai M."/>
            <person name="Futagami T."/>
            <person name="Toyoda A."/>
            <person name="Takaki Y."/>
            <person name="Nishi S."/>
            <person name="Hori S."/>
            <person name="Arai W."/>
            <person name="Tsubouchi T."/>
            <person name="Morono Y."/>
            <person name="Uchiyama I."/>
            <person name="Ito T."/>
            <person name="Fujiyama A."/>
            <person name="Inagaki F."/>
            <person name="Takami H."/>
        </authorList>
    </citation>
    <scope>NUCLEOTIDE SEQUENCE</scope>
    <source>
        <strain evidence="3">Expedition CK06-06</strain>
    </source>
</reference>
<feature type="non-terminal residue" evidence="3">
    <location>
        <position position="143"/>
    </location>
</feature>
<dbReference type="EMBL" id="BART01037972">
    <property type="protein sequence ID" value="GAH12857.1"/>
    <property type="molecule type" value="Genomic_DNA"/>
</dbReference>